<accession>A0A9D9GTY7</accession>
<feature type="chain" id="PRO_5038626778" evidence="1">
    <location>
        <begin position="23"/>
        <end position="327"/>
    </location>
</feature>
<evidence type="ECO:0000259" key="2">
    <source>
        <dbReference type="Pfam" id="PF01738"/>
    </source>
</evidence>
<evidence type="ECO:0000313" key="3">
    <source>
        <dbReference type="EMBL" id="MBO8416454.1"/>
    </source>
</evidence>
<name>A0A9D9GTY7_9GAMM</name>
<gene>
    <name evidence="3" type="ORF">IAB19_08755</name>
</gene>
<keyword evidence="3" id="KW-0378">Hydrolase</keyword>
<keyword evidence="1" id="KW-0732">Signal</keyword>
<dbReference type="Proteomes" id="UP000823631">
    <property type="component" value="Unassembled WGS sequence"/>
</dbReference>
<dbReference type="PANTHER" id="PTHR47751:SF1">
    <property type="entry name" value="SUPERFAMILY HYDROLASE, PUTATIVE (AFU_ORTHOLOGUE AFUA_2G16580)-RELATED"/>
    <property type="match status" value="1"/>
</dbReference>
<dbReference type="AlphaFoldDB" id="A0A9D9GTY7"/>
<dbReference type="Gene3D" id="1.10.10.800">
    <property type="match status" value="1"/>
</dbReference>
<comment type="caution">
    <text evidence="3">The sequence shown here is derived from an EMBL/GenBank/DDBJ whole genome shotgun (WGS) entry which is preliminary data.</text>
</comment>
<dbReference type="PANTHER" id="PTHR47751">
    <property type="entry name" value="SUPERFAMILY HYDROLASE, PUTATIVE (AFU_ORTHOLOGUE AFUA_2G16580)-RELATED"/>
    <property type="match status" value="1"/>
</dbReference>
<dbReference type="InterPro" id="IPR051411">
    <property type="entry name" value="Polyketide_trans_af380"/>
</dbReference>
<protein>
    <submittedName>
        <fullName evidence="3">Alpha/beta hydrolase</fullName>
    </submittedName>
</protein>
<sequence>MLKQNKFVLAAAVSLAAGSAQAADYRDNPFTLVYDGAITENVAGRVNIKPVTYELHGLTISANVYLPANYDPKGHYAAVAVAHPNGGTKEQVAGLYAQRLADHGYITIAADASYQGQSAGLPRNTDKPANRIEDIRGMADYLQTFPGVDPERIGLMGICGGGGYSLAAAQTDKRFKAVAVLSMFDSGRVRRQGYQDSDSPEVIAQRMQTASEARAAEARGEEPKYLGDMSGITPEQADKMPFDLYREGYYYYLVNYAHPGSTFRYTASSLLDLMEFDAIAHMELINQPLLIMAGEKADSRYMSEDAFARATGTQDKELFIIPGATHI</sequence>
<dbReference type="InterPro" id="IPR029058">
    <property type="entry name" value="AB_hydrolase_fold"/>
</dbReference>
<feature type="domain" description="Dienelactone hydrolase" evidence="2">
    <location>
        <begin position="71"/>
        <end position="180"/>
    </location>
</feature>
<reference evidence="3" key="1">
    <citation type="submission" date="2020-10" db="EMBL/GenBank/DDBJ databases">
        <authorList>
            <person name="Gilroy R."/>
        </authorList>
    </citation>
    <scope>NUCLEOTIDE SEQUENCE</scope>
    <source>
        <strain evidence="3">17213</strain>
    </source>
</reference>
<feature type="signal peptide" evidence="1">
    <location>
        <begin position="1"/>
        <end position="22"/>
    </location>
</feature>
<reference evidence="3" key="2">
    <citation type="journal article" date="2021" name="PeerJ">
        <title>Extensive microbial diversity within the chicken gut microbiome revealed by metagenomics and culture.</title>
        <authorList>
            <person name="Gilroy R."/>
            <person name="Ravi A."/>
            <person name="Getino M."/>
            <person name="Pursley I."/>
            <person name="Horton D.L."/>
            <person name="Alikhan N.F."/>
            <person name="Baker D."/>
            <person name="Gharbi K."/>
            <person name="Hall N."/>
            <person name="Watson M."/>
            <person name="Adriaenssens E.M."/>
            <person name="Foster-Nyarko E."/>
            <person name="Jarju S."/>
            <person name="Secka A."/>
            <person name="Antonio M."/>
            <person name="Oren A."/>
            <person name="Chaudhuri R.R."/>
            <person name="La Ragione R."/>
            <person name="Hildebrand F."/>
            <person name="Pallen M.J."/>
        </authorList>
    </citation>
    <scope>NUCLEOTIDE SEQUENCE</scope>
    <source>
        <strain evidence="3">17213</strain>
    </source>
</reference>
<evidence type="ECO:0000256" key="1">
    <source>
        <dbReference type="SAM" id="SignalP"/>
    </source>
</evidence>
<dbReference type="Pfam" id="PF01738">
    <property type="entry name" value="DLH"/>
    <property type="match status" value="1"/>
</dbReference>
<evidence type="ECO:0000313" key="4">
    <source>
        <dbReference type="Proteomes" id="UP000823631"/>
    </source>
</evidence>
<dbReference type="SUPFAM" id="SSF53474">
    <property type="entry name" value="alpha/beta-Hydrolases"/>
    <property type="match status" value="1"/>
</dbReference>
<proteinExistence type="predicted"/>
<organism evidence="3 4">
    <name type="scientific">Candidatus Avisuccinivibrio stercorigallinarum</name>
    <dbReference type="NCBI Taxonomy" id="2840704"/>
    <lineage>
        <taxon>Bacteria</taxon>
        <taxon>Pseudomonadati</taxon>
        <taxon>Pseudomonadota</taxon>
        <taxon>Gammaproteobacteria</taxon>
        <taxon>Aeromonadales</taxon>
        <taxon>Succinivibrionaceae</taxon>
        <taxon>Succinivibrionaceae incertae sedis</taxon>
        <taxon>Candidatus Avisuccinivibrio</taxon>
    </lineage>
</organism>
<dbReference type="InterPro" id="IPR002925">
    <property type="entry name" value="Dienelactn_hydro"/>
</dbReference>
<dbReference type="GO" id="GO:0016787">
    <property type="term" value="F:hydrolase activity"/>
    <property type="evidence" value="ECO:0007669"/>
    <property type="project" value="UniProtKB-KW"/>
</dbReference>
<dbReference type="Gene3D" id="3.40.50.1820">
    <property type="entry name" value="alpha/beta hydrolase"/>
    <property type="match status" value="1"/>
</dbReference>
<dbReference type="EMBL" id="JADINH010000174">
    <property type="protein sequence ID" value="MBO8416454.1"/>
    <property type="molecule type" value="Genomic_DNA"/>
</dbReference>